<feature type="transmembrane region" description="Helical" evidence="11">
    <location>
        <begin position="21"/>
        <end position="43"/>
    </location>
</feature>
<gene>
    <name evidence="12" type="ORF">LTR25_003109</name>
</gene>
<keyword evidence="6 11" id="KW-1133">Transmembrane helix</keyword>
<evidence type="ECO:0000256" key="9">
    <source>
        <dbReference type="ARBA" id="ARBA00025716"/>
    </source>
</evidence>
<dbReference type="GO" id="GO:0005741">
    <property type="term" value="C:mitochondrial outer membrane"/>
    <property type="evidence" value="ECO:0007669"/>
    <property type="project" value="UniProtKB-SubCell"/>
</dbReference>
<evidence type="ECO:0000256" key="1">
    <source>
        <dbReference type="ARBA" id="ARBA00004572"/>
    </source>
</evidence>
<keyword evidence="7" id="KW-0496">Mitochondrion</keyword>
<evidence type="ECO:0000313" key="12">
    <source>
        <dbReference type="EMBL" id="KAK5541332.1"/>
    </source>
</evidence>
<reference evidence="12 13" key="1">
    <citation type="submission" date="2023-06" db="EMBL/GenBank/DDBJ databases">
        <title>Black Yeasts Isolated from many extreme environments.</title>
        <authorList>
            <person name="Coleine C."/>
            <person name="Stajich J.E."/>
            <person name="Selbmann L."/>
        </authorList>
    </citation>
    <scope>NUCLEOTIDE SEQUENCE [LARGE SCALE GENOMIC DNA]</scope>
    <source>
        <strain evidence="12 13">CCFEE 5887</strain>
    </source>
</reference>
<feature type="region of interest" description="Disordered" evidence="10">
    <location>
        <begin position="53"/>
        <end position="72"/>
    </location>
</feature>
<comment type="similarity">
    <text evidence="9">Belongs to the Tom5 family.</text>
</comment>
<accession>A0AAV9QDV5</accession>
<dbReference type="Pfam" id="PF10642">
    <property type="entry name" value="Tom5"/>
    <property type="match status" value="1"/>
</dbReference>
<dbReference type="GO" id="GO:0015031">
    <property type="term" value="P:protein transport"/>
    <property type="evidence" value="ECO:0007669"/>
    <property type="project" value="UniProtKB-KW"/>
</dbReference>
<sequence length="72" mass="8107">MFAGPSEHLSEKEIREGEAKAAVEVQIFTAACLALWFCMWNIYPPRPFLSRAGKQLPPPLHTYAGSQYKRLG</sequence>
<evidence type="ECO:0000256" key="11">
    <source>
        <dbReference type="SAM" id="Phobius"/>
    </source>
</evidence>
<dbReference type="Proteomes" id="UP001345827">
    <property type="component" value="Unassembled WGS sequence"/>
</dbReference>
<evidence type="ECO:0000256" key="2">
    <source>
        <dbReference type="ARBA" id="ARBA00022448"/>
    </source>
</evidence>
<evidence type="ECO:0000256" key="10">
    <source>
        <dbReference type="SAM" id="MobiDB-lite"/>
    </source>
</evidence>
<comment type="subcellular location">
    <subcellularLocation>
        <location evidence="1">Mitochondrion outer membrane</location>
        <topology evidence="1">Single-pass membrane protein</topology>
    </subcellularLocation>
</comment>
<evidence type="ECO:0000256" key="4">
    <source>
        <dbReference type="ARBA" id="ARBA00022787"/>
    </source>
</evidence>
<comment type="caution">
    <text evidence="12">The sequence shown here is derived from an EMBL/GenBank/DDBJ whole genome shotgun (WGS) entry which is preliminary data.</text>
</comment>
<protein>
    <submittedName>
        <fullName evidence="12">Uncharacterized protein</fullName>
    </submittedName>
</protein>
<name>A0AAV9QDV5_9PEZI</name>
<keyword evidence="13" id="KW-1185">Reference proteome</keyword>
<keyword evidence="3 11" id="KW-0812">Transmembrane</keyword>
<proteinExistence type="inferred from homology"/>
<dbReference type="InterPro" id="IPR019603">
    <property type="entry name" value="Tom5"/>
</dbReference>
<evidence type="ECO:0000313" key="13">
    <source>
        <dbReference type="Proteomes" id="UP001345827"/>
    </source>
</evidence>
<evidence type="ECO:0000256" key="8">
    <source>
        <dbReference type="ARBA" id="ARBA00023136"/>
    </source>
</evidence>
<keyword evidence="4" id="KW-1000">Mitochondrion outer membrane</keyword>
<keyword evidence="5" id="KW-0653">Protein transport</keyword>
<evidence type="ECO:0000256" key="7">
    <source>
        <dbReference type="ARBA" id="ARBA00023128"/>
    </source>
</evidence>
<dbReference type="EMBL" id="JAXLQG010000004">
    <property type="protein sequence ID" value="KAK5541332.1"/>
    <property type="molecule type" value="Genomic_DNA"/>
</dbReference>
<organism evidence="12 13">
    <name type="scientific">Vermiconidia calcicola</name>
    <dbReference type="NCBI Taxonomy" id="1690605"/>
    <lineage>
        <taxon>Eukaryota</taxon>
        <taxon>Fungi</taxon>
        <taxon>Dikarya</taxon>
        <taxon>Ascomycota</taxon>
        <taxon>Pezizomycotina</taxon>
        <taxon>Dothideomycetes</taxon>
        <taxon>Dothideomycetidae</taxon>
        <taxon>Mycosphaerellales</taxon>
        <taxon>Extremaceae</taxon>
        <taxon>Vermiconidia</taxon>
    </lineage>
</organism>
<dbReference type="AlphaFoldDB" id="A0AAV9QDV5"/>
<dbReference type="GO" id="GO:0006626">
    <property type="term" value="P:protein targeting to mitochondrion"/>
    <property type="evidence" value="ECO:0007669"/>
    <property type="project" value="UniProtKB-ARBA"/>
</dbReference>
<keyword evidence="2" id="KW-0813">Transport</keyword>
<evidence type="ECO:0000256" key="6">
    <source>
        <dbReference type="ARBA" id="ARBA00022989"/>
    </source>
</evidence>
<evidence type="ECO:0000256" key="5">
    <source>
        <dbReference type="ARBA" id="ARBA00022927"/>
    </source>
</evidence>
<evidence type="ECO:0000256" key="3">
    <source>
        <dbReference type="ARBA" id="ARBA00022692"/>
    </source>
</evidence>
<keyword evidence="8 11" id="KW-0472">Membrane</keyword>